<evidence type="ECO:0000259" key="1">
    <source>
        <dbReference type="Pfam" id="PF01408"/>
    </source>
</evidence>
<dbReference type="PANTHER" id="PTHR43818:SF10">
    <property type="entry name" value="NADH-DEPENDENT DEHYDROGENASE-RELATED"/>
    <property type="match status" value="1"/>
</dbReference>
<keyword evidence="4" id="KW-1185">Reference proteome</keyword>
<protein>
    <submittedName>
        <fullName evidence="3">Putative dehydrogenase</fullName>
    </submittedName>
</protein>
<dbReference type="Gene3D" id="3.30.360.10">
    <property type="entry name" value="Dihydrodipicolinate Reductase, domain 2"/>
    <property type="match status" value="1"/>
</dbReference>
<dbReference type="InterPro" id="IPR036291">
    <property type="entry name" value="NAD(P)-bd_dom_sf"/>
</dbReference>
<dbReference type="HOGENOM" id="CLU_023194_24_0_0"/>
<dbReference type="Proteomes" id="UP000010798">
    <property type="component" value="Chromosome"/>
</dbReference>
<dbReference type="RefSeq" id="WP_015243675.1">
    <property type="nucleotide sequence ID" value="NC_019892.1"/>
</dbReference>
<organism evidence="3 4">
    <name type="scientific">Singulisphaera acidiphila (strain ATCC BAA-1392 / DSM 18658 / VKM B-2454 / MOB10)</name>
    <dbReference type="NCBI Taxonomy" id="886293"/>
    <lineage>
        <taxon>Bacteria</taxon>
        <taxon>Pseudomonadati</taxon>
        <taxon>Planctomycetota</taxon>
        <taxon>Planctomycetia</taxon>
        <taxon>Isosphaerales</taxon>
        <taxon>Isosphaeraceae</taxon>
        <taxon>Singulisphaera</taxon>
    </lineage>
</organism>
<dbReference type="Pfam" id="PF19051">
    <property type="entry name" value="GFO_IDH_MocA_C2"/>
    <property type="match status" value="1"/>
</dbReference>
<dbReference type="eggNOG" id="COG0673">
    <property type="taxonomic scope" value="Bacteria"/>
</dbReference>
<dbReference type="AlphaFoldDB" id="L0D6J8"/>
<accession>L0D6J8</accession>
<feature type="domain" description="Gfo/Idh/MocA-like oxidoreductase N-terminal" evidence="1">
    <location>
        <begin position="83"/>
        <end position="200"/>
    </location>
</feature>
<proteinExistence type="predicted"/>
<dbReference type="KEGG" id="saci:Sinac_0026"/>
<dbReference type="STRING" id="886293.Sinac_0026"/>
<dbReference type="InterPro" id="IPR000683">
    <property type="entry name" value="Gfo/Idh/MocA-like_OxRdtase_N"/>
</dbReference>
<dbReference type="PANTHER" id="PTHR43818">
    <property type="entry name" value="BCDNA.GH03377"/>
    <property type="match status" value="1"/>
</dbReference>
<reference evidence="3 4" key="1">
    <citation type="submission" date="2012-02" db="EMBL/GenBank/DDBJ databases">
        <title>Complete sequence of chromosome of Singulisphaera acidiphila DSM 18658.</title>
        <authorList>
            <consortium name="US DOE Joint Genome Institute (JGI-PGF)"/>
            <person name="Lucas S."/>
            <person name="Copeland A."/>
            <person name="Lapidus A."/>
            <person name="Glavina del Rio T."/>
            <person name="Dalin E."/>
            <person name="Tice H."/>
            <person name="Bruce D."/>
            <person name="Goodwin L."/>
            <person name="Pitluck S."/>
            <person name="Peters L."/>
            <person name="Ovchinnikova G."/>
            <person name="Chertkov O."/>
            <person name="Kyrpides N."/>
            <person name="Mavromatis K."/>
            <person name="Ivanova N."/>
            <person name="Brettin T."/>
            <person name="Detter J.C."/>
            <person name="Han C."/>
            <person name="Larimer F."/>
            <person name="Land M."/>
            <person name="Hauser L."/>
            <person name="Markowitz V."/>
            <person name="Cheng J.-F."/>
            <person name="Hugenholtz P."/>
            <person name="Woyke T."/>
            <person name="Wu D."/>
            <person name="Tindall B."/>
            <person name="Pomrenke H."/>
            <person name="Brambilla E."/>
            <person name="Klenk H.-P."/>
            <person name="Eisen J.A."/>
        </authorList>
    </citation>
    <scope>NUCLEOTIDE SEQUENCE [LARGE SCALE GENOMIC DNA]</scope>
    <source>
        <strain evidence="4">ATCC BAA-1392 / DSM 18658 / VKM B-2454 / MOB10</strain>
    </source>
</reference>
<dbReference type="SUPFAM" id="SSF51735">
    <property type="entry name" value="NAD(P)-binding Rossmann-fold domains"/>
    <property type="match status" value="1"/>
</dbReference>
<dbReference type="GO" id="GO:0000166">
    <property type="term" value="F:nucleotide binding"/>
    <property type="evidence" value="ECO:0007669"/>
    <property type="project" value="InterPro"/>
</dbReference>
<dbReference type="SUPFAM" id="SSF55347">
    <property type="entry name" value="Glyceraldehyde-3-phosphate dehydrogenase-like, C-terminal domain"/>
    <property type="match status" value="1"/>
</dbReference>
<dbReference type="Pfam" id="PF01408">
    <property type="entry name" value="GFO_IDH_MocA"/>
    <property type="match status" value="1"/>
</dbReference>
<dbReference type="Gene3D" id="3.40.50.720">
    <property type="entry name" value="NAD(P)-binding Rossmann-like Domain"/>
    <property type="match status" value="1"/>
</dbReference>
<dbReference type="EMBL" id="CP003364">
    <property type="protein sequence ID" value="AGA24490.1"/>
    <property type="molecule type" value="Genomic_DNA"/>
</dbReference>
<gene>
    <name evidence="3" type="ordered locus">Sinac_0026</name>
</gene>
<dbReference type="InterPro" id="IPR050463">
    <property type="entry name" value="Gfo/Idh/MocA_oxidrdct_glycsds"/>
</dbReference>
<name>L0D6J8_SINAD</name>
<evidence type="ECO:0000313" key="4">
    <source>
        <dbReference type="Proteomes" id="UP000010798"/>
    </source>
</evidence>
<evidence type="ECO:0000313" key="3">
    <source>
        <dbReference type="EMBL" id="AGA24490.1"/>
    </source>
</evidence>
<feature type="domain" description="Gfo/Idh/MocA-like oxidoreductase bacterial type C-terminal" evidence="2">
    <location>
        <begin position="215"/>
        <end position="336"/>
    </location>
</feature>
<sequence length="499" mass="55331">MSQNGTTLYLVFPGNDSFAIRRATLRDTPRNPWLGSSLIKEHRMSRRIDRRRFLQASSLAGFGILVPGPWAHGQSRSPNEKLNFACIGVGGKGSSDTDHVAALGNIVALCDIDSDRLGKKAERHSEAKTYSDFRKLLDELAPKIDAVVVSTPDHTHAAAALMAMRLGKHVYCQKPLAHSPYEARLMRETAAERKVATQMGNQGTSHPGFRDGIELIRSGVVGPIREVHVWTNRPFKYWKQAPDIVARPKEIVSVPPNVAWDLFLGPAPERPYNPVYHPHDWRGWWDFGTGAMGDMACHTANLTFMALKLGLPTRISSTSGELNPETYPAWATINYEFPARDDLPPVKLTWYEGARDGARNLPPTDLFHGATPSDSGSLLVGEKGSIFSPSDYGADQVLLPTKQFEGKQTELTKEQRRDRNKNADAAHKAEWVRAIQEGDPKIALSNFDYSGRLTEAMLLGNVSVRLGQPIEYDAATGQVTNCPEAARFVRPEFRRGWSI</sequence>
<dbReference type="InterPro" id="IPR043906">
    <property type="entry name" value="Gfo/Idh/MocA_OxRdtase_bact_C"/>
</dbReference>
<evidence type="ECO:0000259" key="2">
    <source>
        <dbReference type="Pfam" id="PF19051"/>
    </source>
</evidence>
<dbReference type="OrthoDB" id="255433at2"/>